<dbReference type="Pfam" id="PF14344">
    <property type="entry name" value="DUF4397"/>
    <property type="match status" value="2"/>
</dbReference>
<dbReference type="PROSITE" id="PS51257">
    <property type="entry name" value="PROKAR_LIPOPROTEIN"/>
    <property type="match status" value="1"/>
</dbReference>
<dbReference type="RefSeq" id="WP_007465235.1">
    <property type="nucleotide sequence ID" value="NZ_AMZO01000015.1"/>
</dbReference>
<dbReference type="PATRIC" id="fig|1056511.3.peg.2047"/>
<dbReference type="OrthoDB" id="9783299at2"/>
<dbReference type="EMBL" id="AMZO01000015">
    <property type="protein sequence ID" value="ELR65932.1"/>
    <property type="molecule type" value="Genomic_DNA"/>
</dbReference>
<dbReference type="AlphaFoldDB" id="L8JET0"/>
<feature type="domain" description="DUF4397" evidence="1">
    <location>
        <begin position="247"/>
        <end position="364"/>
    </location>
</feature>
<dbReference type="Proteomes" id="UP000011134">
    <property type="component" value="Unassembled WGS sequence"/>
</dbReference>
<feature type="domain" description="DUF4397" evidence="1">
    <location>
        <begin position="27"/>
        <end position="146"/>
    </location>
</feature>
<name>L8JET0_9GAMM</name>
<dbReference type="InterPro" id="IPR025510">
    <property type="entry name" value="DUF4397"/>
</dbReference>
<evidence type="ECO:0000313" key="3">
    <source>
        <dbReference type="Proteomes" id="UP000011134"/>
    </source>
</evidence>
<accession>L8JET0</accession>
<proteinExistence type="predicted"/>
<evidence type="ECO:0000313" key="2">
    <source>
        <dbReference type="EMBL" id="ELR65932.1"/>
    </source>
</evidence>
<comment type="caution">
    <text evidence="2">The sequence shown here is derived from an EMBL/GenBank/DDBJ whole genome shotgun (WGS) entry which is preliminary data.</text>
</comment>
<keyword evidence="3" id="KW-1185">Reference proteome</keyword>
<protein>
    <recommendedName>
        <fullName evidence="1">DUF4397 domain-containing protein</fullName>
    </recommendedName>
</protein>
<evidence type="ECO:0000259" key="1">
    <source>
        <dbReference type="Pfam" id="PF14344"/>
    </source>
</evidence>
<organism evidence="2 3">
    <name type="scientific">Photobacterium marinum</name>
    <dbReference type="NCBI Taxonomy" id="1056511"/>
    <lineage>
        <taxon>Bacteria</taxon>
        <taxon>Pseudomonadati</taxon>
        <taxon>Pseudomonadota</taxon>
        <taxon>Gammaproteobacteria</taxon>
        <taxon>Vibrionales</taxon>
        <taxon>Vibrionaceae</taxon>
        <taxon>Photobacterium</taxon>
    </lineage>
</organism>
<sequence>MQIKSVVLALGSAIFITGCPLLEDDDSQIRVTHASSDAPEVAVKLNGGIVEGLEKVDYQVGSGLIELESGAYDIAVDALLPGDTSSEVISTNLDFSPDMQYDIIAVNSAANIEAVVLSREDIAPASDEVRLDVLHAHPGVGAVDIYLTTADELTDEAPAVSGLAFKVDATELPVSIPSGKYRIRITLNGDDDKTVAFDSGEMDLVGGSDLMITAVPNVDGGAVSPVNLLVADGTEVNVLRNSEEQSGVRVVHAVDDAPEVDVLASDAAVDGLTNIAFTQFRSLDLAPGSYDLSVAASSDNSLVVIDAPGTEFVAGTTTSIYAVGKLNDIATSTIEPLIIPEDLRSVALYAKLRVVHASVTAGDLGLVDIHASADGVYDETTAVLKGVDFKDTATLIVSAGTYSLAVILASDDTFIPAVEAVATVEDGGVYSAVATDNTGGGFLLTLNEDNTAPTP</sequence>
<reference evidence="2 3" key="1">
    <citation type="submission" date="2012-12" db="EMBL/GenBank/DDBJ databases">
        <title>Genome Assembly of Photobacterium sp. AK15.</title>
        <authorList>
            <person name="Khatri I."/>
            <person name="Vaidya B."/>
            <person name="Srinivas T.N.R."/>
            <person name="Subramanian S."/>
            <person name="Pinnaka A."/>
        </authorList>
    </citation>
    <scope>NUCLEOTIDE SEQUENCE [LARGE SCALE GENOMIC DNA]</scope>
    <source>
        <strain evidence="2 3">AK15</strain>
    </source>
</reference>
<gene>
    <name evidence="2" type="ORF">C942_00558</name>
</gene>